<dbReference type="PATRIC" id="fig|999552.6.peg.99"/>
<proteinExistence type="predicted"/>
<dbReference type="RefSeq" id="WP_024088436.1">
    <property type="nucleotide sequence ID" value="NC_023135.1"/>
</dbReference>
<dbReference type="EMBL" id="CP006773">
    <property type="protein sequence ID" value="AHC99379.1"/>
    <property type="molecule type" value="Genomic_DNA"/>
</dbReference>
<dbReference type="Gene3D" id="3.40.630.30">
    <property type="match status" value="1"/>
</dbReference>
<feature type="domain" description="N-acetyltransferase" evidence="1">
    <location>
        <begin position="17"/>
        <end position="176"/>
    </location>
</feature>
<dbReference type="PANTHER" id="PTHR43792">
    <property type="entry name" value="GNAT FAMILY, PUTATIVE (AFU_ORTHOLOGUE AFUA_3G00765)-RELATED-RELATED"/>
    <property type="match status" value="1"/>
</dbReference>
<keyword evidence="3" id="KW-1185">Reference proteome</keyword>
<evidence type="ECO:0000313" key="3">
    <source>
        <dbReference type="Proteomes" id="UP000018780"/>
    </source>
</evidence>
<dbReference type="Pfam" id="PF13302">
    <property type="entry name" value="Acetyltransf_3"/>
    <property type="match status" value="1"/>
</dbReference>
<protein>
    <submittedName>
        <fullName evidence="2">GNAT family acetyltransferase</fullName>
    </submittedName>
</protein>
<gene>
    <name evidence="2" type="ORF">METH_00520</name>
</gene>
<dbReference type="InterPro" id="IPR000182">
    <property type="entry name" value="GNAT_dom"/>
</dbReference>
<dbReference type="PROSITE" id="PS51186">
    <property type="entry name" value="GNAT"/>
    <property type="match status" value="1"/>
</dbReference>
<reference evidence="2 3" key="1">
    <citation type="submission" date="2013-09" db="EMBL/GenBank/DDBJ databases">
        <authorList>
            <consortium name="DOE Joint Genome Institute"/>
            <person name="Klenk H.-P."/>
            <person name="Huntemann M."/>
            <person name="Han J."/>
            <person name="Chen A."/>
            <person name="Kyrpides N."/>
            <person name="Mavromatis K."/>
            <person name="Markowitz V."/>
            <person name="Palaniappan K."/>
            <person name="Ivanova N."/>
            <person name="Schaumberg A."/>
            <person name="Pati A."/>
            <person name="Liolios K."/>
            <person name="Nordberg H.P."/>
            <person name="Cantor M.N."/>
            <person name="Hua S.X."/>
            <person name="Woyke T."/>
        </authorList>
    </citation>
    <scope>NUCLEOTIDE SEQUENCE [LARGE SCALE GENOMIC DNA]</scope>
    <source>
        <strain evidence="2 3">DSM 14336</strain>
    </source>
</reference>
<evidence type="ECO:0000313" key="2">
    <source>
        <dbReference type="EMBL" id="AHC99379.1"/>
    </source>
</evidence>
<dbReference type="KEGG" id="lmd:METH_00520"/>
<dbReference type="Proteomes" id="UP000018780">
    <property type="component" value="Chromosome"/>
</dbReference>
<keyword evidence="2" id="KW-0808">Transferase</keyword>
<organism evidence="2 3">
    <name type="scientific">Leisingera methylohalidivorans DSM 14336</name>
    <dbReference type="NCBI Taxonomy" id="999552"/>
    <lineage>
        <taxon>Bacteria</taxon>
        <taxon>Pseudomonadati</taxon>
        <taxon>Pseudomonadota</taxon>
        <taxon>Alphaproteobacteria</taxon>
        <taxon>Rhodobacterales</taxon>
        <taxon>Roseobacteraceae</taxon>
        <taxon>Leisingera</taxon>
    </lineage>
</organism>
<dbReference type="AlphaFoldDB" id="V9VPX7"/>
<dbReference type="STRING" id="999552.METH_00520"/>
<dbReference type="InterPro" id="IPR016181">
    <property type="entry name" value="Acyl_CoA_acyltransferase"/>
</dbReference>
<dbReference type="GO" id="GO:0016747">
    <property type="term" value="F:acyltransferase activity, transferring groups other than amino-acyl groups"/>
    <property type="evidence" value="ECO:0007669"/>
    <property type="project" value="InterPro"/>
</dbReference>
<evidence type="ECO:0000259" key="1">
    <source>
        <dbReference type="PROSITE" id="PS51186"/>
    </source>
</evidence>
<dbReference type="HOGENOM" id="CLU_013985_3_1_5"/>
<dbReference type="SUPFAM" id="SSF55729">
    <property type="entry name" value="Acyl-CoA N-acyltransferases (Nat)"/>
    <property type="match status" value="1"/>
</dbReference>
<sequence>MTDVRKPFPRLVSKRLMLISPADPEFDANAAFLTPDAPRFIDAAEDPDSLWWSIATIIGHWHLHGYGLFAVVERSSGLTVGLVGPWFPKGWPEPELSWHLMEPGQGKGYASESAQCVLDWLFAEAGWDSIVSYVPEENEASIALAQRVGARPEKPVSFRLQPAPNIRAWRHIPPARVSGPQAARGMLH</sequence>
<accession>V9VPX7</accession>
<name>V9VPX7_9RHOB</name>
<dbReference type="InterPro" id="IPR051531">
    <property type="entry name" value="N-acetyltransferase"/>
</dbReference>
<dbReference type="PANTHER" id="PTHR43792:SF1">
    <property type="entry name" value="N-ACETYLTRANSFERASE DOMAIN-CONTAINING PROTEIN"/>
    <property type="match status" value="1"/>
</dbReference>